<evidence type="ECO:0000256" key="2">
    <source>
        <dbReference type="ARBA" id="ARBA00006772"/>
    </source>
</evidence>
<evidence type="ECO:0000256" key="4">
    <source>
        <dbReference type="ARBA" id="ARBA00022989"/>
    </source>
</evidence>
<comment type="caution">
    <text evidence="8">The sequence shown here is derived from an EMBL/GenBank/DDBJ whole genome shotgun (WGS) entry which is preliminary data.</text>
</comment>
<dbReference type="OMA" id="SAYFNDI"/>
<accession>A0A9J6GSP9</accession>
<dbReference type="EMBL" id="JABSTR010000008">
    <property type="protein sequence ID" value="KAH9377471.1"/>
    <property type="molecule type" value="Genomic_DNA"/>
</dbReference>
<evidence type="ECO:0000256" key="5">
    <source>
        <dbReference type="ARBA" id="ARBA00023136"/>
    </source>
</evidence>
<feature type="region of interest" description="Disordered" evidence="6">
    <location>
        <begin position="14"/>
        <end position="53"/>
    </location>
</feature>
<keyword evidence="9" id="KW-1185">Reference proteome</keyword>
<feature type="transmembrane region" description="Helical" evidence="7">
    <location>
        <begin position="68"/>
        <end position="93"/>
    </location>
</feature>
<dbReference type="GO" id="GO:0015137">
    <property type="term" value="F:citrate transmembrane transporter activity"/>
    <property type="evidence" value="ECO:0007669"/>
    <property type="project" value="TreeGrafter"/>
</dbReference>
<comment type="subcellular location">
    <subcellularLocation>
        <location evidence="1">Membrane</location>
        <topology evidence="1">Multi-pass membrane protein</topology>
    </subcellularLocation>
</comment>
<organism evidence="8 9">
    <name type="scientific">Haemaphysalis longicornis</name>
    <name type="common">Bush tick</name>
    <dbReference type="NCBI Taxonomy" id="44386"/>
    <lineage>
        <taxon>Eukaryota</taxon>
        <taxon>Metazoa</taxon>
        <taxon>Ecdysozoa</taxon>
        <taxon>Arthropoda</taxon>
        <taxon>Chelicerata</taxon>
        <taxon>Arachnida</taxon>
        <taxon>Acari</taxon>
        <taxon>Parasitiformes</taxon>
        <taxon>Ixodida</taxon>
        <taxon>Ixodoidea</taxon>
        <taxon>Ixodidae</taxon>
        <taxon>Haemaphysalinae</taxon>
        <taxon>Haemaphysalis</taxon>
    </lineage>
</organism>
<evidence type="ECO:0000256" key="7">
    <source>
        <dbReference type="SAM" id="Phobius"/>
    </source>
</evidence>
<dbReference type="VEuPathDB" id="VectorBase:HLOH_044650"/>
<comment type="similarity">
    <text evidence="2">Belongs to the SLC13A/DASS transporter (TC 2.A.47) family. NADC subfamily.</text>
</comment>
<dbReference type="AlphaFoldDB" id="A0A9J6GSP9"/>
<feature type="compositionally biased region" description="Polar residues" evidence="6">
    <location>
        <begin position="25"/>
        <end position="34"/>
    </location>
</feature>
<dbReference type="OrthoDB" id="6538048at2759"/>
<gene>
    <name evidence="8" type="ORF">HPB48_000688</name>
</gene>
<reference evidence="8 9" key="1">
    <citation type="journal article" date="2020" name="Cell">
        <title>Large-Scale Comparative Analyses of Tick Genomes Elucidate Their Genetic Diversity and Vector Capacities.</title>
        <authorList>
            <consortium name="Tick Genome and Microbiome Consortium (TIGMIC)"/>
            <person name="Jia N."/>
            <person name="Wang J."/>
            <person name="Shi W."/>
            <person name="Du L."/>
            <person name="Sun Y."/>
            <person name="Zhan W."/>
            <person name="Jiang J.F."/>
            <person name="Wang Q."/>
            <person name="Zhang B."/>
            <person name="Ji P."/>
            <person name="Bell-Sakyi L."/>
            <person name="Cui X.M."/>
            <person name="Yuan T.T."/>
            <person name="Jiang B.G."/>
            <person name="Yang W.F."/>
            <person name="Lam T.T."/>
            <person name="Chang Q.C."/>
            <person name="Ding S.J."/>
            <person name="Wang X.J."/>
            <person name="Zhu J.G."/>
            <person name="Ruan X.D."/>
            <person name="Zhao L."/>
            <person name="Wei J.T."/>
            <person name="Ye R.Z."/>
            <person name="Que T.C."/>
            <person name="Du C.H."/>
            <person name="Zhou Y.H."/>
            <person name="Cheng J.X."/>
            <person name="Dai P.F."/>
            <person name="Guo W.B."/>
            <person name="Han X.H."/>
            <person name="Huang E.J."/>
            <person name="Li L.F."/>
            <person name="Wei W."/>
            <person name="Gao Y.C."/>
            <person name="Liu J.Z."/>
            <person name="Shao H.Z."/>
            <person name="Wang X."/>
            <person name="Wang C.C."/>
            <person name="Yang T.C."/>
            <person name="Huo Q.B."/>
            <person name="Li W."/>
            <person name="Chen H.Y."/>
            <person name="Chen S.E."/>
            <person name="Zhou L.G."/>
            <person name="Ni X.B."/>
            <person name="Tian J.H."/>
            <person name="Sheng Y."/>
            <person name="Liu T."/>
            <person name="Pan Y.S."/>
            <person name="Xia L.Y."/>
            <person name="Li J."/>
            <person name="Zhao F."/>
            <person name="Cao W.C."/>
        </authorList>
    </citation>
    <scope>NUCLEOTIDE SEQUENCE [LARGE SCALE GENOMIC DNA]</scope>
    <source>
        <strain evidence="8">HaeL-2018</strain>
    </source>
</reference>
<dbReference type="PANTHER" id="PTHR10283">
    <property type="entry name" value="SOLUTE CARRIER FAMILY 13 MEMBER"/>
    <property type="match status" value="1"/>
</dbReference>
<evidence type="ECO:0008006" key="10">
    <source>
        <dbReference type="Google" id="ProtNLM"/>
    </source>
</evidence>
<evidence type="ECO:0000313" key="8">
    <source>
        <dbReference type="EMBL" id="KAH9377471.1"/>
    </source>
</evidence>
<evidence type="ECO:0000256" key="6">
    <source>
        <dbReference type="SAM" id="MobiDB-lite"/>
    </source>
</evidence>
<keyword evidence="3 7" id="KW-0812">Transmembrane</keyword>
<evidence type="ECO:0000313" key="9">
    <source>
        <dbReference type="Proteomes" id="UP000821853"/>
    </source>
</evidence>
<dbReference type="Proteomes" id="UP000821853">
    <property type="component" value="Unassembled WGS sequence"/>
</dbReference>
<feature type="transmembrane region" description="Helical" evidence="7">
    <location>
        <begin position="99"/>
        <end position="119"/>
    </location>
</feature>
<dbReference type="Pfam" id="PF00939">
    <property type="entry name" value="Na_sulph_symp"/>
    <property type="match status" value="1"/>
</dbReference>
<name>A0A9J6GSP9_HAELO</name>
<keyword evidence="4 7" id="KW-1133">Transmembrane helix</keyword>
<proteinExistence type="inferred from homology"/>
<evidence type="ECO:0000256" key="1">
    <source>
        <dbReference type="ARBA" id="ARBA00004141"/>
    </source>
</evidence>
<sequence length="182" mass="20167">MAIDMRRISGSWTRAEATKGGHATSFMSRSNMSVQPKRRRPNQQQKGVEEEAQERSWRMTVTLAVPTLLLPLPLIMGGSAGGWCVYCMFWMAIYWTTEVIPLPATALIPLAMFPIMGVLSTNDTASAYFNDIGFMTLSSLTVAVAVEATNLHRRVALKALLVLGMSRRRQVAFDALPCTRID</sequence>
<evidence type="ECO:0000256" key="3">
    <source>
        <dbReference type="ARBA" id="ARBA00022692"/>
    </source>
</evidence>
<dbReference type="PANTHER" id="PTHR10283:SF82">
    <property type="entry name" value="SOLUTE CARRIER FAMILY 13 MEMBER 2"/>
    <property type="match status" value="1"/>
</dbReference>
<dbReference type="GO" id="GO:0015141">
    <property type="term" value="F:succinate transmembrane transporter activity"/>
    <property type="evidence" value="ECO:0007669"/>
    <property type="project" value="TreeGrafter"/>
</dbReference>
<protein>
    <recommendedName>
        <fullName evidence="10">Tonoplast dicarboxylate transporter</fullName>
    </recommendedName>
</protein>
<dbReference type="GO" id="GO:0005886">
    <property type="term" value="C:plasma membrane"/>
    <property type="evidence" value="ECO:0007669"/>
    <property type="project" value="TreeGrafter"/>
</dbReference>
<keyword evidence="5 7" id="KW-0472">Membrane</keyword>
<dbReference type="InterPro" id="IPR001898">
    <property type="entry name" value="SLC13A/DASS"/>
</dbReference>